<dbReference type="GO" id="GO:0004222">
    <property type="term" value="F:metalloendopeptidase activity"/>
    <property type="evidence" value="ECO:0007669"/>
    <property type="project" value="InterPro"/>
</dbReference>
<dbReference type="InterPro" id="IPR001570">
    <property type="entry name" value="Peptidase_M4_C_domain"/>
</dbReference>
<feature type="compositionally biased region" description="Low complexity" evidence="9">
    <location>
        <begin position="576"/>
        <end position="615"/>
    </location>
</feature>
<dbReference type="SUPFAM" id="SSF55486">
    <property type="entry name" value="Metalloproteases ('zincins'), catalytic domain"/>
    <property type="match status" value="1"/>
</dbReference>
<dbReference type="InterPro" id="IPR011096">
    <property type="entry name" value="FTP_domain"/>
</dbReference>
<feature type="domain" description="Peptidase M4" evidence="11">
    <location>
        <begin position="338"/>
        <end position="401"/>
    </location>
</feature>
<evidence type="ECO:0000256" key="10">
    <source>
        <dbReference type="SAM" id="Phobius"/>
    </source>
</evidence>
<keyword evidence="2" id="KW-0645">Protease</keyword>
<dbReference type="PRINTS" id="PR00730">
    <property type="entry name" value="THERMOLYSIN"/>
</dbReference>
<dbReference type="Gene3D" id="1.10.390.10">
    <property type="entry name" value="Neutral Protease Domain 2"/>
    <property type="match status" value="1"/>
</dbReference>
<evidence type="ECO:0000256" key="4">
    <source>
        <dbReference type="ARBA" id="ARBA00022729"/>
    </source>
</evidence>
<dbReference type="InterPro" id="IPR023612">
    <property type="entry name" value="Peptidase_M4"/>
</dbReference>
<organism evidence="14 15">
    <name type="scientific">Candidatus Roizmanbacteria bacterium RIFCSPHIGHO2_01_FULL_39_24</name>
    <dbReference type="NCBI Taxonomy" id="1802032"/>
    <lineage>
        <taxon>Bacteria</taxon>
        <taxon>Candidatus Roizmaniibacteriota</taxon>
    </lineage>
</organism>
<evidence type="ECO:0000313" key="14">
    <source>
        <dbReference type="EMBL" id="OGK17412.1"/>
    </source>
</evidence>
<dbReference type="SUPFAM" id="SSF63446">
    <property type="entry name" value="Type I dockerin domain"/>
    <property type="match status" value="1"/>
</dbReference>
<dbReference type="Pfam" id="PF02868">
    <property type="entry name" value="Peptidase_M4_C"/>
    <property type="match status" value="1"/>
</dbReference>
<keyword evidence="5" id="KW-0378">Hydrolase</keyword>
<dbReference type="AlphaFoldDB" id="A0A1F7GFZ6"/>
<dbReference type="Pfam" id="PF00404">
    <property type="entry name" value="Dockerin_1"/>
    <property type="match status" value="1"/>
</dbReference>
<dbReference type="Pfam" id="PF07504">
    <property type="entry name" value="FTP"/>
    <property type="match status" value="1"/>
</dbReference>
<evidence type="ECO:0008006" key="16">
    <source>
        <dbReference type="Google" id="ProtNLM"/>
    </source>
</evidence>
<dbReference type="Proteomes" id="UP000176850">
    <property type="component" value="Unassembled WGS sequence"/>
</dbReference>
<gene>
    <name evidence="14" type="ORF">A2799_01725</name>
</gene>
<feature type="region of interest" description="Disordered" evidence="9">
    <location>
        <begin position="557"/>
        <end position="651"/>
    </location>
</feature>
<dbReference type="InterPro" id="IPR013856">
    <property type="entry name" value="Peptidase_M4_domain"/>
</dbReference>
<comment type="caution">
    <text evidence="14">The sequence shown here is derived from an EMBL/GenBank/DDBJ whole genome shotgun (WGS) entry which is preliminary data.</text>
</comment>
<feature type="transmembrane region" description="Helical" evidence="10">
    <location>
        <begin position="23"/>
        <end position="43"/>
    </location>
</feature>
<dbReference type="InterPro" id="IPR002105">
    <property type="entry name" value="Dockerin_1_rpt"/>
</dbReference>
<dbReference type="EMBL" id="MFZH01000047">
    <property type="protein sequence ID" value="OGK17412.1"/>
    <property type="molecule type" value="Genomic_DNA"/>
</dbReference>
<feature type="domain" description="Peptidase M4 C-terminal" evidence="12">
    <location>
        <begin position="410"/>
        <end position="552"/>
    </location>
</feature>
<keyword evidence="10" id="KW-0472">Membrane</keyword>
<evidence type="ECO:0000259" key="11">
    <source>
        <dbReference type="Pfam" id="PF01447"/>
    </source>
</evidence>
<keyword evidence="6" id="KW-0862">Zinc</keyword>
<evidence type="ECO:0000256" key="7">
    <source>
        <dbReference type="ARBA" id="ARBA00023049"/>
    </source>
</evidence>
<dbReference type="PANTHER" id="PTHR33794">
    <property type="entry name" value="BACILLOLYSIN"/>
    <property type="match status" value="1"/>
</dbReference>
<evidence type="ECO:0000256" key="9">
    <source>
        <dbReference type="SAM" id="MobiDB-lite"/>
    </source>
</evidence>
<dbReference type="GO" id="GO:0004553">
    <property type="term" value="F:hydrolase activity, hydrolyzing O-glycosyl compounds"/>
    <property type="evidence" value="ECO:0007669"/>
    <property type="project" value="InterPro"/>
</dbReference>
<keyword evidence="7" id="KW-0482">Metalloprotease</keyword>
<protein>
    <recommendedName>
        <fullName evidence="16">Dockerin domain-containing protein</fullName>
    </recommendedName>
</protein>
<dbReference type="InterPro" id="IPR027268">
    <property type="entry name" value="Peptidase_M4/M1_CTD_sf"/>
</dbReference>
<reference evidence="14 15" key="1">
    <citation type="journal article" date="2016" name="Nat. Commun.">
        <title>Thousands of microbial genomes shed light on interconnected biogeochemical processes in an aquifer system.</title>
        <authorList>
            <person name="Anantharaman K."/>
            <person name="Brown C.T."/>
            <person name="Hug L.A."/>
            <person name="Sharon I."/>
            <person name="Castelle C.J."/>
            <person name="Probst A.J."/>
            <person name="Thomas B.C."/>
            <person name="Singh A."/>
            <person name="Wilkins M.J."/>
            <person name="Karaoz U."/>
            <person name="Brodie E.L."/>
            <person name="Williams K.H."/>
            <person name="Hubbard S.S."/>
            <person name="Banfield J.F."/>
        </authorList>
    </citation>
    <scope>NUCLEOTIDE SEQUENCE [LARGE SCALE GENOMIC DNA]</scope>
</reference>
<feature type="domain" description="FTP" evidence="13">
    <location>
        <begin position="156"/>
        <end position="198"/>
    </location>
</feature>
<dbReference type="GO" id="GO:0006508">
    <property type="term" value="P:proteolysis"/>
    <property type="evidence" value="ECO:0007669"/>
    <property type="project" value="UniProtKB-KW"/>
</dbReference>
<dbReference type="PANTHER" id="PTHR33794:SF1">
    <property type="entry name" value="BACILLOLYSIN"/>
    <property type="match status" value="1"/>
</dbReference>
<dbReference type="Gene3D" id="3.10.170.10">
    <property type="match status" value="1"/>
</dbReference>
<evidence type="ECO:0000313" key="15">
    <source>
        <dbReference type="Proteomes" id="UP000176850"/>
    </source>
</evidence>
<dbReference type="InterPro" id="IPR036439">
    <property type="entry name" value="Dockerin_dom_sf"/>
</dbReference>
<evidence type="ECO:0000256" key="6">
    <source>
        <dbReference type="ARBA" id="ARBA00022833"/>
    </source>
</evidence>
<keyword evidence="4" id="KW-0732">Signal</keyword>
<dbReference type="InterPro" id="IPR050728">
    <property type="entry name" value="Zinc_Metalloprotease_M4"/>
</dbReference>
<comment type="similarity">
    <text evidence="1">Belongs to the peptidase M4 family.</text>
</comment>
<dbReference type="GO" id="GO:0000272">
    <property type="term" value="P:polysaccharide catabolic process"/>
    <property type="evidence" value="ECO:0007669"/>
    <property type="project" value="InterPro"/>
</dbReference>
<proteinExistence type="inferred from homology"/>
<accession>A0A1F7GFZ6</accession>
<dbReference type="Pfam" id="PF01447">
    <property type="entry name" value="Peptidase_M4"/>
    <property type="match status" value="1"/>
</dbReference>
<dbReference type="Gene3D" id="1.10.1330.10">
    <property type="entry name" value="Dockerin domain"/>
    <property type="match status" value="1"/>
</dbReference>
<feature type="active site" description="Proton donor" evidence="8">
    <location>
        <position position="470"/>
    </location>
</feature>
<evidence type="ECO:0000256" key="8">
    <source>
        <dbReference type="PIRSR" id="PIRSR623612-1"/>
    </source>
</evidence>
<dbReference type="CDD" id="cd09597">
    <property type="entry name" value="M4_TLP"/>
    <property type="match status" value="1"/>
</dbReference>
<evidence type="ECO:0000256" key="5">
    <source>
        <dbReference type="ARBA" id="ARBA00022801"/>
    </source>
</evidence>
<evidence type="ECO:0000256" key="1">
    <source>
        <dbReference type="ARBA" id="ARBA00009388"/>
    </source>
</evidence>
<evidence type="ECO:0000256" key="3">
    <source>
        <dbReference type="ARBA" id="ARBA00022723"/>
    </source>
</evidence>
<name>A0A1F7GFZ6_9BACT</name>
<feature type="compositionally biased region" description="Low complexity" evidence="9">
    <location>
        <begin position="622"/>
        <end position="637"/>
    </location>
</feature>
<dbReference type="GO" id="GO:0046872">
    <property type="term" value="F:metal ion binding"/>
    <property type="evidence" value="ECO:0007669"/>
    <property type="project" value="UniProtKB-KW"/>
</dbReference>
<feature type="active site" evidence="8">
    <location>
        <position position="394"/>
    </location>
</feature>
<evidence type="ECO:0000256" key="2">
    <source>
        <dbReference type="ARBA" id="ARBA00022670"/>
    </source>
</evidence>
<evidence type="ECO:0000259" key="12">
    <source>
        <dbReference type="Pfam" id="PF02868"/>
    </source>
</evidence>
<evidence type="ECO:0000259" key="13">
    <source>
        <dbReference type="Pfam" id="PF07504"/>
    </source>
</evidence>
<keyword evidence="10" id="KW-0812">Transmembrane</keyword>
<keyword evidence="3" id="KW-0479">Metal-binding</keyword>
<keyword evidence="10" id="KW-1133">Transmembrane helix</keyword>
<sequence>MTQNKTMDIEQEYKPMQVEKKEVFIITSIIVTFLVLLLLGKALNQRVKEQSSAQTQQEIGVQVLSPLSNTEFSGSTGSIDLRSNTQNGVDVLYDSSVTGEAAVLDFMDKNPYIDPTAVSNNVEVKGASTESEKLRVLPANFRQNSTLSRTVNDRMFKDKSEIKHYYYTQKVAGLPVYGAVVRFDLAGGDKIVGVDGEYTLSTNTTPIKLSDQQAIDSALAKATEEIKKTDPNLRGVLCSGETPSRKVFNEKIAGLSDKDANNAVLDVVVCDHNNDSLHLFKHSYFVSLDTGTILSDYNMLYESLNRSVSNCSGGCRVSRTEGQGPVSDADTNKSYDILGEVYNFYFNSFQRDSYDNHGATIKARVHASVPNAQWDGYYMSAATGWIAKDIWAHELTHAVTQYTSGLGRGPQQGALNESLSDIFGYGVDSANWTMGEASRVGAIRDISNPHAFGQPDRIFDSRFSCSGEVHRNNGPTNKAFYLMTIGGAHNGCTISGIGKEKSLAVIYKANTTYLGPSSGFFDFNNKVNQACGDLYGATSSECLNVKAALQATELDQNRCGGGASRKTPICAGGTQPTVGPTSAAPTSTAPTNTPQGPKPTSGGSPSTTSLTATPAQIPPTVEPTATPTAGQGTTPANSPTPGPGTPTVDPTTTKVVLSMKLRFQGIGGGVERGDGSMVVRVGITGGDLDTPVYNLVPFASSDAGIWTGSATFPTVSAGTKYCILVKGPTHSQKKVCHVSPLEQLTGSYKAGHSTIPLVLGDNTLDFTGIKMLVGDIDQNGIVNSFDLAYVRNNFEAESPDIIERCDVDWNGVCNGLDYGLMVAAISIKVDDE</sequence>